<evidence type="ECO:0000256" key="5">
    <source>
        <dbReference type="PROSITE-ProRule" id="PRU00042"/>
    </source>
</evidence>
<evidence type="ECO:0000313" key="8">
    <source>
        <dbReference type="Proteomes" id="UP000308199"/>
    </source>
</evidence>
<keyword evidence="3 5" id="KW-0863">Zinc-finger</keyword>
<evidence type="ECO:0000256" key="3">
    <source>
        <dbReference type="ARBA" id="ARBA00022771"/>
    </source>
</evidence>
<evidence type="ECO:0000256" key="4">
    <source>
        <dbReference type="ARBA" id="ARBA00022833"/>
    </source>
</evidence>
<dbReference type="Proteomes" id="UP000308199">
    <property type="component" value="Unassembled WGS sequence"/>
</dbReference>
<dbReference type="SUPFAM" id="SSF57667">
    <property type="entry name" value="beta-beta-alpha zinc fingers"/>
    <property type="match status" value="2"/>
</dbReference>
<dbReference type="Pfam" id="PF13912">
    <property type="entry name" value="zf-C2H2_6"/>
    <property type="match status" value="1"/>
</dbReference>
<accession>A0A4S4L430</accession>
<keyword evidence="4" id="KW-0862">Zinc</keyword>
<dbReference type="OrthoDB" id="6077919at2759"/>
<name>A0A4S4L430_9AGAM</name>
<feature type="domain" description="C2H2-type" evidence="6">
    <location>
        <begin position="151"/>
        <end position="180"/>
    </location>
</feature>
<proteinExistence type="predicted"/>
<keyword evidence="2" id="KW-0677">Repeat</keyword>
<comment type="caution">
    <text evidence="7">The sequence shown here is derived from an EMBL/GenBank/DDBJ whole genome shotgun (WGS) entry which is preliminary data.</text>
</comment>
<dbReference type="PROSITE" id="PS00028">
    <property type="entry name" value="ZINC_FINGER_C2H2_1"/>
    <property type="match status" value="2"/>
</dbReference>
<keyword evidence="1" id="KW-0479">Metal-binding</keyword>
<dbReference type="PROSITE" id="PS50157">
    <property type="entry name" value="ZINC_FINGER_C2H2_2"/>
    <property type="match status" value="2"/>
</dbReference>
<dbReference type="AlphaFoldDB" id="A0A4S4L430"/>
<reference evidence="7 8" key="1">
    <citation type="submission" date="2019-02" db="EMBL/GenBank/DDBJ databases">
        <title>Genome sequencing of the rare red list fungi Phellinidium pouzarii.</title>
        <authorList>
            <person name="Buettner E."/>
            <person name="Kellner H."/>
        </authorList>
    </citation>
    <scope>NUCLEOTIDE SEQUENCE [LARGE SCALE GENOMIC DNA]</scope>
    <source>
        <strain evidence="7 8">DSM 108285</strain>
    </source>
</reference>
<dbReference type="Gene3D" id="3.30.160.60">
    <property type="entry name" value="Classic Zinc Finger"/>
    <property type="match status" value="3"/>
</dbReference>
<dbReference type="EMBL" id="SGPK01000358">
    <property type="protein sequence ID" value="THH04290.1"/>
    <property type="molecule type" value="Genomic_DNA"/>
</dbReference>
<keyword evidence="8" id="KW-1185">Reference proteome</keyword>
<sequence length="341" mass="39258">MYCDRCERWFAHYRALEQHKIDSANHNICDECDKDFATWNGLEQHYVQSRRHHYCQACDRHFSSDNGFLNHSTSRHHFCGEHRRMFPSAEGLRQHYIQSDDHYYCTLCSMLFEDEDEFLKHGDHYHYVCRSCVKIFSSADGLANHYDCSHYYCRECNRFFQSAANLASHRASSIHTPRSVACPGRGCGKSFVSVSALILHAESDTCASGITRRAIDAFVARLDRNNVIANPARMITGPNGASRFEEEPEYWATERAWNGWAYECFLCNGEFQTLRALDAHLKSQRHRQSIYRCPMSSCGNEYKALSALSQHIESGSCGVKKNRQVQNVMNRLTSGMRSITV</sequence>
<feature type="domain" description="C2H2-type" evidence="6">
    <location>
        <begin position="127"/>
        <end position="150"/>
    </location>
</feature>
<protein>
    <recommendedName>
        <fullName evidence="6">C2H2-type domain-containing protein</fullName>
    </recommendedName>
</protein>
<dbReference type="SMART" id="SM00355">
    <property type="entry name" value="ZnF_C2H2"/>
    <property type="match status" value="9"/>
</dbReference>
<dbReference type="GO" id="GO:0008270">
    <property type="term" value="F:zinc ion binding"/>
    <property type="evidence" value="ECO:0007669"/>
    <property type="project" value="UniProtKB-KW"/>
</dbReference>
<evidence type="ECO:0000256" key="2">
    <source>
        <dbReference type="ARBA" id="ARBA00022737"/>
    </source>
</evidence>
<dbReference type="Pfam" id="PF12874">
    <property type="entry name" value="zf-met"/>
    <property type="match status" value="1"/>
</dbReference>
<dbReference type="InterPro" id="IPR013087">
    <property type="entry name" value="Znf_C2H2_type"/>
</dbReference>
<organism evidence="7 8">
    <name type="scientific">Phellinidium pouzarii</name>
    <dbReference type="NCBI Taxonomy" id="167371"/>
    <lineage>
        <taxon>Eukaryota</taxon>
        <taxon>Fungi</taxon>
        <taxon>Dikarya</taxon>
        <taxon>Basidiomycota</taxon>
        <taxon>Agaricomycotina</taxon>
        <taxon>Agaricomycetes</taxon>
        <taxon>Hymenochaetales</taxon>
        <taxon>Hymenochaetaceae</taxon>
        <taxon>Phellinidium</taxon>
    </lineage>
</organism>
<gene>
    <name evidence="7" type="ORF">EW145_g5627</name>
</gene>
<dbReference type="InterPro" id="IPR036236">
    <property type="entry name" value="Znf_C2H2_sf"/>
</dbReference>
<dbReference type="PANTHER" id="PTHR24379:SF121">
    <property type="entry name" value="C2H2-TYPE DOMAIN-CONTAINING PROTEIN"/>
    <property type="match status" value="1"/>
</dbReference>
<dbReference type="PANTHER" id="PTHR24379">
    <property type="entry name" value="KRAB AND ZINC FINGER DOMAIN-CONTAINING"/>
    <property type="match status" value="1"/>
</dbReference>
<evidence type="ECO:0000313" key="7">
    <source>
        <dbReference type="EMBL" id="THH04290.1"/>
    </source>
</evidence>
<evidence type="ECO:0000259" key="6">
    <source>
        <dbReference type="PROSITE" id="PS50157"/>
    </source>
</evidence>
<evidence type="ECO:0000256" key="1">
    <source>
        <dbReference type="ARBA" id="ARBA00022723"/>
    </source>
</evidence>